<accession>A0ACA9SII3</accession>
<dbReference type="EMBL" id="CAJVQC010128318">
    <property type="protein sequence ID" value="CAG8840922.1"/>
    <property type="molecule type" value="Genomic_DNA"/>
</dbReference>
<dbReference type="Proteomes" id="UP000789920">
    <property type="component" value="Unassembled WGS sequence"/>
</dbReference>
<feature type="non-terminal residue" evidence="1">
    <location>
        <position position="1"/>
    </location>
</feature>
<protein>
    <submittedName>
        <fullName evidence="1">6508_t:CDS:1</fullName>
    </submittedName>
</protein>
<organism evidence="1 2">
    <name type="scientific">Racocetra persica</name>
    <dbReference type="NCBI Taxonomy" id="160502"/>
    <lineage>
        <taxon>Eukaryota</taxon>
        <taxon>Fungi</taxon>
        <taxon>Fungi incertae sedis</taxon>
        <taxon>Mucoromycota</taxon>
        <taxon>Glomeromycotina</taxon>
        <taxon>Glomeromycetes</taxon>
        <taxon>Diversisporales</taxon>
        <taxon>Gigasporaceae</taxon>
        <taxon>Racocetra</taxon>
    </lineage>
</organism>
<keyword evidence="2" id="KW-1185">Reference proteome</keyword>
<reference evidence="1" key="1">
    <citation type="submission" date="2021-06" db="EMBL/GenBank/DDBJ databases">
        <authorList>
            <person name="Kallberg Y."/>
            <person name="Tangrot J."/>
            <person name="Rosling A."/>
        </authorList>
    </citation>
    <scope>NUCLEOTIDE SEQUENCE</scope>
    <source>
        <strain evidence="1">MA461A</strain>
    </source>
</reference>
<comment type="caution">
    <text evidence="1">The sequence shown here is derived from an EMBL/GenBank/DDBJ whole genome shotgun (WGS) entry which is preliminary data.</text>
</comment>
<evidence type="ECO:0000313" key="2">
    <source>
        <dbReference type="Proteomes" id="UP000789920"/>
    </source>
</evidence>
<sequence length="45" mass="5150">ICKIRSEPLQHRPTLSLTIFGGIIELCSMLSLNKRGKRELKAEIR</sequence>
<gene>
    <name evidence="1" type="ORF">RPERSI_LOCUS31637</name>
</gene>
<evidence type="ECO:0000313" key="1">
    <source>
        <dbReference type="EMBL" id="CAG8840922.1"/>
    </source>
</evidence>
<proteinExistence type="predicted"/>
<name>A0ACA9SII3_9GLOM</name>